<evidence type="ECO:0008006" key="3">
    <source>
        <dbReference type="Google" id="ProtNLM"/>
    </source>
</evidence>
<proteinExistence type="predicted"/>
<comment type="caution">
    <text evidence="1">The sequence shown here is derived from an EMBL/GenBank/DDBJ whole genome shotgun (WGS) entry which is preliminary data.</text>
</comment>
<dbReference type="EMBL" id="JBHLUH010000046">
    <property type="protein sequence ID" value="MFC0530402.1"/>
    <property type="molecule type" value="Genomic_DNA"/>
</dbReference>
<dbReference type="RefSeq" id="WP_377253561.1">
    <property type="nucleotide sequence ID" value="NZ_JBHLUH010000046.1"/>
</dbReference>
<name>A0ABV6M7D1_9ACTN</name>
<sequence>MTDTPSGIVAGQIAELLAWARRLTEAGTNADPAEKAAYHRAKADLLTRLTNASAEGDEA</sequence>
<organism evidence="1 2">
    <name type="scientific">Phytohabitans kaempferiae</name>
    <dbReference type="NCBI Taxonomy" id="1620943"/>
    <lineage>
        <taxon>Bacteria</taxon>
        <taxon>Bacillati</taxon>
        <taxon>Actinomycetota</taxon>
        <taxon>Actinomycetes</taxon>
        <taxon>Micromonosporales</taxon>
        <taxon>Micromonosporaceae</taxon>
    </lineage>
</organism>
<gene>
    <name evidence="1" type="ORF">ACFFIA_22310</name>
</gene>
<protein>
    <recommendedName>
        <fullName evidence="3">DUF1843 domain-containing protein</fullName>
    </recommendedName>
</protein>
<reference evidence="1 2" key="1">
    <citation type="submission" date="2024-09" db="EMBL/GenBank/DDBJ databases">
        <authorList>
            <person name="Sun Q."/>
            <person name="Mori K."/>
        </authorList>
    </citation>
    <scope>NUCLEOTIDE SEQUENCE [LARGE SCALE GENOMIC DNA]</scope>
    <source>
        <strain evidence="1 2">TBRC 3947</strain>
    </source>
</reference>
<evidence type="ECO:0000313" key="2">
    <source>
        <dbReference type="Proteomes" id="UP001589867"/>
    </source>
</evidence>
<accession>A0ABV6M7D1</accession>
<evidence type="ECO:0000313" key="1">
    <source>
        <dbReference type="EMBL" id="MFC0530402.1"/>
    </source>
</evidence>
<dbReference type="Proteomes" id="UP001589867">
    <property type="component" value="Unassembled WGS sequence"/>
</dbReference>
<keyword evidence="2" id="KW-1185">Reference proteome</keyword>